<dbReference type="GO" id="GO:0005886">
    <property type="term" value="C:plasma membrane"/>
    <property type="evidence" value="ECO:0007669"/>
    <property type="project" value="UniProtKB-SubCell"/>
</dbReference>
<keyword evidence="5" id="KW-0597">Phosphoprotein</keyword>
<dbReference type="PANTHER" id="PTHR45528:SF1">
    <property type="entry name" value="SENSOR HISTIDINE KINASE CPXA"/>
    <property type="match status" value="1"/>
</dbReference>
<proteinExistence type="predicted"/>
<keyword evidence="8" id="KW-0547">Nucleotide-binding</keyword>
<dbReference type="PANTHER" id="PTHR45528">
    <property type="entry name" value="SENSOR HISTIDINE KINASE CPXA"/>
    <property type="match status" value="1"/>
</dbReference>
<dbReference type="InterPro" id="IPR004358">
    <property type="entry name" value="Sig_transdc_His_kin-like_C"/>
</dbReference>
<evidence type="ECO:0000256" key="13">
    <source>
        <dbReference type="ARBA" id="ARBA00023136"/>
    </source>
</evidence>
<evidence type="ECO:0000259" key="15">
    <source>
        <dbReference type="PROSITE" id="PS50109"/>
    </source>
</evidence>
<dbReference type="Gene3D" id="1.10.287.130">
    <property type="match status" value="1"/>
</dbReference>
<evidence type="ECO:0000256" key="12">
    <source>
        <dbReference type="ARBA" id="ARBA00023012"/>
    </source>
</evidence>
<keyword evidence="10" id="KW-0067">ATP-binding</keyword>
<accession>A0A937FFU7</accession>
<evidence type="ECO:0000256" key="10">
    <source>
        <dbReference type="ARBA" id="ARBA00022840"/>
    </source>
</evidence>
<dbReference type="SUPFAM" id="SSF55874">
    <property type="entry name" value="ATPase domain of HSP90 chaperone/DNA topoisomerase II/histidine kinase"/>
    <property type="match status" value="1"/>
</dbReference>
<evidence type="ECO:0000256" key="8">
    <source>
        <dbReference type="ARBA" id="ARBA00022741"/>
    </source>
</evidence>
<gene>
    <name evidence="17" type="ORF">JK634_05410</name>
</gene>
<evidence type="ECO:0000256" key="11">
    <source>
        <dbReference type="ARBA" id="ARBA00022989"/>
    </source>
</evidence>
<dbReference type="InterPro" id="IPR003661">
    <property type="entry name" value="HisK_dim/P_dom"/>
</dbReference>
<dbReference type="PRINTS" id="PR00344">
    <property type="entry name" value="BCTRLSENSOR"/>
</dbReference>
<evidence type="ECO:0000256" key="14">
    <source>
        <dbReference type="SAM" id="Phobius"/>
    </source>
</evidence>
<evidence type="ECO:0000256" key="7">
    <source>
        <dbReference type="ARBA" id="ARBA00022692"/>
    </source>
</evidence>
<dbReference type="CDD" id="cd00075">
    <property type="entry name" value="HATPase"/>
    <property type="match status" value="1"/>
</dbReference>
<protein>
    <recommendedName>
        <fullName evidence="3">histidine kinase</fullName>
        <ecNumber evidence="3">2.7.13.3</ecNumber>
    </recommendedName>
</protein>
<evidence type="ECO:0000256" key="2">
    <source>
        <dbReference type="ARBA" id="ARBA00004651"/>
    </source>
</evidence>
<keyword evidence="7 14" id="KW-0812">Transmembrane</keyword>
<dbReference type="AlphaFoldDB" id="A0A937FFU7"/>
<dbReference type="EMBL" id="JAESWA010000019">
    <property type="protein sequence ID" value="MBL4931233.1"/>
    <property type="molecule type" value="Genomic_DNA"/>
</dbReference>
<evidence type="ECO:0000256" key="9">
    <source>
        <dbReference type="ARBA" id="ARBA00022777"/>
    </source>
</evidence>
<dbReference type="PROSITE" id="PS50109">
    <property type="entry name" value="HIS_KIN"/>
    <property type="match status" value="1"/>
</dbReference>
<sequence>MSIKSRLKFSYIAMLLIPFILIIFISNIFVSYTTESSKYNLSGNTAINSAAIFGKIISSNTKLLKKVNNQLLDNPDKFLDKDYLLQLERSVDFNYSGIIVRKNAEIVYSSDYIKDIINSPSLPPFKSDVINKSNKDIHILSQQDFYFKDGSQGSLFYVVNMDDFKDMIARNAIIVVLSALIILILTNGILTYFTSKSILIPLKELENAANKIKQGDLDYKINISTKDEIGEVGTSFEEMRMQLKESLELQNQYEENRKELISSISHDLKTPITSIKGYIEGIRDGIADTPEKMNKYITTIYTKATYMDSLINDLFLFSKLDLGREAFNFQMVDIRNYINDCVEEINFDLDHSLINLTSKVPTTPILVNIDVYQVKRTIMNIVGNSIKYKSNDKLLIDIIVTENSDYAVIEIRDNGKGIDTEALPYIFDRFYRADSSRETSIGGSGLGLAIAKKIIEEHEGSIWAESTLGKGTSIFFSLKKYGQ</sequence>
<dbReference type="Pfam" id="PF00672">
    <property type="entry name" value="HAMP"/>
    <property type="match status" value="1"/>
</dbReference>
<dbReference type="Gene3D" id="6.10.340.10">
    <property type="match status" value="1"/>
</dbReference>
<dbReference type="RefSeq" id="WP_202766620.1">
    <property type="nucleotide sequence ID" value="NZ_JAESWA010000019.1"/>
</dbReference>
<evidence type="ECO:0000256" key="4">
    <source>
        <dbReference type="ARBA" id="ARBA00022475"/>
    </source>
</evidence>
<evidence type="ECO:0000256" key="6">
    <source>
        <dbReference type="ARBA" id="ARBA00022679"/>
    </source>
</evidence>
<organism evidence="17 18">
    <name type="scientific">Clostridium paridis</name>
    <dbReference type="NCBI Taxonomy" id="2803863"/>
    <lineage>
        <taxon>Bacteria</taxon>
        <taxon>Bacillati</taxon>
        <taxon>Bacillota</taxon>
        <taxon>Clostridia</taxon>
        <taxon>Eubacteriales</taxon>
        <taxon>Clostridiaceae</taxon>
        <taxon>Clostridium</taxon>
    </lineage>
</organism>
<feature type="domain" description="HAMP" evidence="16">
    <location>
        <begin position="196"/>
        <end position="248"/>
    </location>
</feature>
<comment type="subcellular location">
    <subcellularLocation>
        <location evidence="2">Cell membrane</location>
        <topology evidence="2">Multi-pass membrane protein</topology>
    </subcellularLocation>
</comment>
<dbReference type="SUPFAM" id="SSF47384">
    <property type="entry name" value="Homodimeric domain of signal transducing histidine kinase"/>
    <property type="match status" value="1"/>
</dbReference>
<evidence type="ECO:0000256" key="3">
    <source>
        <dbReference type="ARBA" id="ARBA00012438"/>
    </source>
</evidence>
<evidence type="ECO:0000313" key="18">
    <source>
        <dbReference type="Proteomes" id="UP000623681"/>
    </source>
</evidence>
<keyword evidence="18" id="KW-1185">Reference proteome</keyword>
<keyword evidence="13 14" id="KW-0472">Membrane</keyword>
<dbReference type="InterPro" id="IPR050398">
    <property type="entry name" value="HssS/ArlS-like"/>
</dbReference>
<keyword evidence="6" id="KW-0808">Transferase</keyword>
<keyword evidence="11 14" id="KW-1133">Transmembrane helix</keyword>
<evidence type="ECO:0000256" key="1">
    <source>
        <dbReference type="ARBA" id="ARBA00000085"/>
    </source>
</evidence>
<dbReference type="InterPro" id="IPR036890">
    <property type="entry name" value="HATPase_C_sf"/>
</dbReference>
<evidence type="ECO:0000259" key="16">
    <source>
        <dbReference type="PROSITE" id="PS50885"/>
    </source>
</evidence>
<name>A0A937FFU7_9CLOT</name>
<dbReference type="InterPro" id="IPR003660">
    <property type="entry name" value="HAMP_dom"/>
</dbReference>
<evidence type="ECO:0000256" key="5">
    <source>
        <dbReference type="ARBA" id="ARBA00022553"/>
    </source>
</evidence>
<feature type="domain" description="Histidine kinase" evidence="15">
    <location>
        <begin position="263"/>
        <end position="482"/>
    </location>
</feature>
<dbReference type="Proteomes" id="UP000623681">
    <property type="component" value="Unassembled WGS sequence"/>
</dbReference>
<dbReference type="InterPro" id="IPR003594">
    <property type="entry name" value="HATPase_dom"/>
</dbReference>
<keyword evidence="9 17" id="KW-0418">Kinase</keyword>
<keyword evidence="4" id="KW-1003">Cell membrane</keyword>
<evidence type="ECO:0000313" key="17">
    <source>
        <dbReference type="EMBL" id="MBL4931233.1"/>
    </source>
</evidence>
<dbReference type="FunFam" id="3.30.565.10:FF:000006">
    <property type="entry name" value="Sensor histidine kinase WalK"/>
    <property type="match status" value="1"/>
</dbReference>
<dbReference type="SMART" id="SM00387">
    <property type="entry name" value="HATPase_c"/>
    <property type="match status" value="1"/>
</dbReference>
<reference evidence="17" key="1">
    <citation type="submission" date="2021-01" db="EMBL/GenBank/DDBJ databases">
        <title>Genome public.</title>
        <authorList>
            <person name="Liu C."/>
            <person name="Sun Q."/>
        </authorList>
    </citation>
    <scope>NUCLEOTIDE SEQUENCE</scope>
    <source>
        <strain evidence="17">YIM B02565</strain>
    </source>
</reference>
<dbReference type="GO" id="GO:0000155">
    <property type="term" value="F:phosphorelay sensor kinase activity"/>
    <property type="evidence" value="ECO:0007669"/>
    <property type="project" value="InterPro"/>
</dbReference>
<dbReference type="PROSITE" id="PS50885">
    <property type="entry name" value="HAMP"/>
    <property type="match status" value="1"/>
</dbReference>
<dbReference type="GO" id="GO:0005524">
    <property type="term" value="F:ATP binding"/>
    <property type="evidence" value="ECO:0007669"/>
    <property type="project" value="UniProtKB-KW"/>
</dbReference>
<feature type="transmembrane region" description="Helical" evidence="14">
    <location>
        <begin position="12"/>
        <end position="32"/>
    </location>
</feature>
<feature type="transmembrane region" description="Helical" evidence="14">
    <location>
        <begin position="172"/>
        <end position="193"/>
    </location>
</feature>
<dbReference type="InterPro" id="IPR036097">
    <property type="entry name" value="HisK_dim/P_sf"/>
</dbReference>
<dbReference type="InterPro" id="IPR005467">
    <property type="entry name" value="His_kinase_dom"/>
</dbReference>
<dbReference type="Pfam" id="PF02518">
    <property type="entry name" value="HATPase_c"/>
    <property type="match status" value="1"/>
</dbReference>
<comment type="caution">
    <text evidence="17">The sequence shown here is derived from an EMBL/GenBank/DDBJ whole genome shotgun (WGS) entry which is preliminary data.</text>
</comment>
<dbReference type="FunFam" id="1.10.287.130:FF:000001">
    <property type="entry name" value="Two-component sensor histidine kinase"/>
    <property type="match status" value="1"/>
</dbReference>
<dbReference type="CDD" id="cd00082">
    <property type="entry name" value="HisKA"/>
    <property type="match status" value="1"/>
</dbReference>
<dbReference type="SMART" id="SM00304">
    <property type="entry name" value="HAMP"/>
    <property type="match status" value="1"/>
</dbReference>
<dbReference type="SUPFAM" id="SSF158472">
    <property type="entry name" value="HAMP domain-like"/>
    <property type="match status" value="1"/>
</dbReference>
<dbReference type="Gene3D" id="3.30.565.10">
    <property type="entry name" value="Histidine kinase-like ATPase, C-terminal domain"/>
    <property type="match status" value="1"/>
</dbReference>
<dbReference type="Pfam" id="PF00512">
    <property type="entry name" value="HisKA"/>
    <property type="match status" value="1"/>
</dbReference>
<dbReference type="EC" id="2.7.13.3" evidence="3"/>
<dbReference type="CDD" id="cd06225">
    <property type="entry name" value="HAMP"/>
    <property type="match status" value="1"/>
</dbReference>
<comment type="catalytic activity">
    <reaction evidence="1">
        <text>ATP + protein L-histidine = ADP + protein N-phospho-L-histidine.</text>
        <dbReference type="EC" id="2.7.13.3"/>
    </reaction>
</comment>
<dbReference type="SMART" id="SM00388">
    <property type="entry name" value="HisKA"/>
    <property type="match status" value="1"/>
</dbReference>
<keyword evidence="12" id="KW-0902">Two-component regulatory system</keyword>